<reference evidence="2" key="1">
    <citation type="submission" date="2024-07" db="EMBL/GenBank/DDBJ databases">
        <title>Two chromosome-level genome assemblies of Korean endemic species Abeliophyllum distichum and Forsythia ovata (Oleaceae).</title>
        <authorList>
            <person name="Jang H."/>
        </authorList>
    </citation>
    <scope>NUCLEOTIDE SEQUENCE [LARGE SCALE GENOMIC DNA]</scope>
</reference>
<keyword evidence="2" id="KW-1185">Reference proteome</keyword>
<dbReference type="AlphaFoldDB" id="A0ABD1TYG7"/>
<evidence type="ECO:0000313" key="1">
    <source>
        <dbReference type="EMBL" id="KAL2517445.1"/>
    </source>
</evidence>
<evidence type="ECO:0000313" key="2">
    <source>
        <dbReference type="Proteomes" id="UP001604336"/>
    </source>
</evidence>
<sequence>MEIDHIGLVEEALLKTLKDGLQEEDNVNDDDFVYESNDSKRITVGLNSYPAVEEQHADAIGDDSDSDHAYELTLEELNTDYSSDEENNVWYPMFNEGKEMGDPQFEVWGTFTALLESYKKIME</sequence>
<comment type="caution">
    <text evidence="1">The sequence shown here is derived from an EMBL/GenBank/DDBJ whole genome shotgun (WGS) entry which is preliminary data.</text>
</comment>
<gene>
    <name evidence="1" type="ORF">Adt_13692</name>
</gene>
<dbReference type="EMBL" id="JBFOLK010000004">
    <property type="protein sequence ID" value="KAL2517445.1"/>
    <property type="molecule type" value="Genomic_DNA"/>
</dbReference>
<proteinExistence type="predicted"/>
<dbReference type="Proteomes" id="UP001604336">
    <property type="component" value="Unassembled WGS sequence"/>
</dbReference>
<name>A0ABD1TYG7_9LAMI</name>
<organism evidence="1 2">
    <name type="scientific">Abeliophyllum distichum</name>
    <dbReference type="NCBI Taxonomy" id="126358"/>
    <lineage>
        <taxon>Eukaryota</taxon>
        <taxon>Viridiplantae</taxon>
        <taxon>Streptophyta</taxon>
        <taxon>Embryophyta</taxon>
        <taxon>Tracheophyta</taxon>
        <taxon>Spermatophyta</taxon>
        <taxon>Magnoliopsida</taxon>
        <taxon>eudicotyledons</taxon>
        <taxon>Gunneridae</taxon>
        <taxon>Pentapetalae</taxon>
        <taxon>asterids</taxon>
        <taxon>lamiids</taxon>
        <taxon>Lamiales</taxon>
        <taxon>Oleaceae</taxon>
        <taxon>Forsythieae</taxon>
        <taxon>Abeliophyllum</taxon>
    </lineage>
</organism>
<protein>
    <submittedName>
        <fullName evidence="1">Uncharacterized protein</fullName>
    </submittedName>
</protein>
<accession>A0ABD1TYG7</accession>